<dbReference type="EMBL" id="CP028811">
    <property type="protein sequence ID" value="AWA30820.1"/>
    <property type="molecule type" value="Genomic_DNA"/>
</dbReference>
<keyword evidence="1" id="KW-0732">Signal</keyword>
<dbReference type="AlphaFoldDB" id="A0A2S0RHS2"/>
<evidence type="ECO:0000313" key="3">
    <source>
        <dbReference type="Proteomes" id="UP000244193"/>
    </source>
</evidence>
<evidence type="ECO:0000256" key="1">
    <source>
        <dbReference type="SAM" id="SignalP"/>
    </source>
</evidence>
<protein>
    <submittedName>
        <fullName evidence="2">2-dehydro-3-deoxyphosphooctonate aldolase</fullName>
    </submittedName>
</protein>
<proteinExistence type="predicted"/>
<name>A0A2S0RHS2_9FLAO</name>
<reference evidence="2 3" key="1">
    <citation type="submission" date="2018-04" db="EMBL/GenBank/DDBJ databases">
        <title>Genome sequencing of Flavobacterium sp. HYN0048.</title>
        <authorList>
            <person name="Yi H."/>
            <person name="Baek C."/>
        </authorList>
    </citation>
    <scope>NUCLEOTIDE SEQUENCE [LARGE SCALE GENOMIC DNA]</scope>
    <source>
        <strain evidence="2 3">HYN0048</strain>
    </source>
</reference>
<feature type="chain" id="PRO_5015620700" evidence="1">
    <location>
        <begin position="21"/>
        <end position="153"/>
    </location>
</feature>
<dbReference type="RefSeq" id="WP_108372183.1">
    <property type="nucleotide sequence ID" value="NZ_CP028811.1"/>
</dbReference>
<dbReference type="Proteomes" id="UP000244193">
    <property type="component" value="Chromosome"/>
</dbReference>
<accession>A0A2S0RHS2</accession>
<evidence type="ECO:0000313" key="2">
    <source>
        <dbReference type="EMBL" id="AWA30820.1"/>
    </source>
</evidence>
<gene>
    <name evidence="2" type="ORF">HYN48_12430</name>
</gene>
<organism evidence="2 3">
    <name type="scientific">Flavobacterium magnum</name>
    <dbReference type="NCBI Taxonomy" id="2162713"/>
    <lineage>
        <taxon>Bacteria</taxon>
        <taxon>Pseudomonadati</taxon>
        <taxon>Bacteroidota</taxon>
        <taxon>Flavobacteriia</taxon>
        <taxon>Flavobacteriales</taxon>
        <taxon>Flavobacteriaceae</taxon>
        <taxon>Flavobacterium</taxon>
    </lineage>
</organism>
<dbReference type="KEGG" id="fmg:HYN48_12430"/>
<dbReference type="OrthoDB" id="5522619at2"/>
<keyword evidence="3" id="KW-1185">Reference proteome</keyword>
<sequence length="153" mass="17282">MTLRTILISIAAAAALSACVSGKSTIRNINNNAPDMVLLKDNTFAVQTYSTDPRYGYDKDYPVNVFYRDIQNDTLNAQRYLNALAGPNGEKLRYRKLEDCCPYPTKRNEIGGVGMLQVYELDWDGPHKPARLYINIYDKSEVMVPVGLTLRKK</sequence>
<dbReference type="PROSITE" id="PS51257">
    <property type="entry name" value="PROKAR_LIPOPROTEIN"/>
    <property type="match status" value="1"/>
</dbReference>
<feature type="signal peptide" evidence="1">
    <location>
        <begin position="1"/>
        <end position="20"/>
    </location>
</feature>